<dbReference type="InterPro" id="IPR036249">
    <property type="entry name" value="Thioredoxin-like_sf"/>
</dbReference>
<evidence type="ECO:0000313" key="2">
    <source>
        <dbReference type="EMBL" id="SJM63073.1"/>
    </source>
</evidence>
<accession>A0A1R4G4Q5</accession>
<dbReference type="Gene3D" id="3.40.30.10">
    <property type="entry name" value="Glutaredoxin"/>
    <property type="match status" value="1"/>
</dbReference>
<dbReference type="SUPFAM" id="SSF47616">
    <property type="entry name" value="GST C-terminal domain-like"/>
    <property type="match status" value="1"/>
</dbReference>
<dbReference type="PROSITE" id="PS50404">
    <property type="entry name" value="GST_NTER"/>
    <property type="match status" value="1"/>
</dbReference>
<name>A0A1R4G4Q5_BREDI</name>
<dbReference type="EMBL" id="FUIE01000049">
    <property type="protein sequence ID" value="SJM63073.1"/>
    <property type="molecule type" value="Genomic_DNA"/>
</dbReference>
<reference evidence="2 3" key="1">
    <citation type="submission" date="2017-02" db="EMBL/GenBank/DDBJ databases">
        <authorList>
            <person name="Peterson S.W."/>
        </authorList>
    </citation>
    <scope>NUCLEOTIDE SEQUENCE [LARGE SCALE GENOMIC DNA]</scope>
    <source>
        <strain evidence="2 3">3F5N</strain>
    </source>
</reference>
<dbReference type="OrthoDB" id="9810080at2"/>
<keyword evidence="2" id="KW-0808">Transferase</keyword>
<sequence>MSMIVHHAPQSRSTRLLWLLEELGADYRVHYVDILRREGQGRTDPANPHPLKQAPALEVDGQVLIESVLIFLFLTDRHPDAGLAPGPADPRRAEYLSWLGLYNNVLETVLTSGPPASWNETQKAAYTELDRRWRAAIQDGGFILGDFSALDILFGSLLQWFRAAMPAGEPYDAYVQRIGARPALKRAWAKDSPDGHV</sequence>
<proteinExistence type="predicted"/>
<dbReference type="Proteomes" id="UP000195766">
    <property type="component" value="Unassembled WGS sequence"/>
</dbReference>
<dbReference type="PANTHER" id="PTHR44051:SF21">
    <property type="entry name" value="GLUTATHIONE S-TRANSFERASE FAMILY PROTEIN"/>
    <property type="match status" value="1"/>
</dbReference>
<gene>
    <name evidence="2" type="ORF">FM111_09305</name>
</gene>
<protein>
    <submittedName>
        <fullName evidence="2">Glutathione S-transferase</fullName>
        <ecNumber evidence="2">2.5.1.18</ecNumber>
    </submittedName>
</protein>
<dbReference type="AlphaFoldDB" id="A0A1R4G4Q5"/>
<feature type="domain" description="GST N-terminal" evidence="1">
    <location>
        <begin position="1"/>
        <end position="82"/>
    </location>
</feature>
<dbReference type="PANTHER" id="PTHR44051">
    <property type="entry name" value="GLUTATHIONE S-TRANSFERASE-RELATED"/>
    <property type="match status" value="1"/>
</dbReference>
<dbReference type="Pfam" id="PF02798">
    <property type="entry name" value="GST_N"/>
    <property type="match status" value="1"/>
</dbReference>
<dbReference type="SUPFAM" id="SSF52833">
    <property type="entry name" value="Thioredoxin-like"/>
    <property type="match status" value="1"/>
</dbReference>
<dbReference type="InterPro" id="IPR004045">
    <property type="entry name" value="Glutathione_S-Trfase_N"/>
</dbReference>
<dbReference type="RefSeq" id="WP_087140700.1">
    <property type="nucleotide sequence ID" value="NZ_FUIE01000049.1"/>
</dbReference>
<dbReference type="InterPro" id="IPR036282">
    <property type="entry name" value="Glutathione-S-Trfase_C_sf"/>
</dbReference>
<evidence type="ECO:0000259" key="1">
    <source>
        <dbReference type="PROSITE" id="PS50404"/>
    </source>
</evidence>
<evidence type="ECO:0000313" key="3">
    <source>
        <dbReference type="Proteomes" id="UP000195766"/>
    </source>
</evidence>
<dbReference type="GO" id="GO:0004364">
    <property type="term" value="F:glutathione transferase activity"/>
    <property type="evidence" value="ECO:0007669"/>
    <property type="project" value="UniProtKB-EC"/>
</dbReference>
<dbReference type="Gene3D" id="1.20.1050.10">
    <property type="match status" value="1"/>
</dbReference>
<dbReference type="EC" id="2.5.1.18" evidence="2"/>
<organism evidence="2 3">
    <name type="scientific">Brevundimonas diminuta 3F5N</name>
    <dbReference type="NCBI Taxonomy" id="1255603"/>
    <lineage>
        <taxon>Bacteria</taxon>
        <taxon>Pseudomonadati</taxon>
        <taxon>Pseudomonadota</taxon>
        <taxon>Alphaproteobacteria</taxon>
        <taxon>Caulobacterales</taxon>
        <taxon>Caulobacteraceae</taxon>
        <taxon>Brevundimonas</taxon>
    </lineage>
</organism>
<dbReference type="CDD" id="cd03046">
    <property type="entry name" value="GST_N_GTT1_like"/>
    <property type="match status" value="1"/>
</dbReference>